<feature type="compositionally biased region" description="Polar residues" evidence="2">
    <location>
        <begin position="8"/>
        <end position="20"/>
    </location>
</feature>
<evidence type="ECO:0000313" key="3">
    <source>
        <dbReference type="EMBL" id="KAL0470718.1"/>
    </source>
</evidence>
<evidence type="ECO:0000256" key="2">
    <source>
        <dbReference type="SAM" id="MobiDB-lite"/>
    </source>
</evidence>
<proteinExistence type="predicted"/>
<protein>
    <submittedName>
        <fullName evidence="3">Uncharacterized protein</fullName>
    </submittedName>
</protein>
<feature type="coiled-coil region" evidence="1">
    <location>
        <begin position="123"/>
        <end position="150"/>
    </location>
</feature>
<accession>A0ABR3DFR5</accession>
<dbReference type="EMBL" id="JAVLET010000004">
    <property type="protein sequence ID" value="KAL0470718.1"/>
    <property type="molecule type" value="Genomic_DNA"/>
</dbReference>
<dbReference type="Proteomes" id="UP001451303">
    <property type="component" value="Unassembled WGS sequence"/>
</dbReference>
<evidence type="ECO:0000313" key="4">
    <source>
        <dbReference type="Proteomes" id="UP001451303"/>
    </source>
</evidence>
<keyword evidence="4" id="KW-1185">Reference proteome</keyword>
<organism evidence="3 4">
    <name type="scientific">Neurospora intermedia</name>
    <dbReference type="NCBI Taxonomy" id="5142"/>
    <lineage>
        <taxon>Eukaryota</taxon>
        <taxon>Fungi</taxon>
        <taxon>Dikarya</taxon>
        <taxon>Ascomycota</taxon>
        <taxon>Pezizomycotina</taxon>
        <taxon>Sordariomycetes</taxon>
        <taxon>Sordariomycetidae</taxon>
        <taxon>Sordariales</taxon>
        <taxon>Sordariaceae</taxon>
        <taxon>Neurospora</taxon>
    </lineage>
</organism>
<name>A0ABR3DFR5_NEUIN</name>
<feature type="region of interest" description="Disordered" evidence="2">
    <location>
        <begin position="1"/>
        <end position="103"/>
    </location>
</feature>
<evidence type="ECO:0000256" key="1">
    <source>
        <dbReference type="SAM" id="Coils"/>
    </source>
</evidence>
<sequence length="309" mass="34688">MPPKRRTSAANGNAAQSKQQPPKRPALSLVDTDSDDKKPAPKRSVKRVPKTQTQPRTRLDRHEREDEDADENGSDDAGGDVPHVQVANINRKRSKARNAPPATVEEYLMEQNQQAKEFLKGFRAELVESQTQAEENLDMFKRELHKVQTNDNEKSFGEVYATMKAATSGKTKNSNGLKEINPLFTKGEKLIKICRNILQRHQIAVRDSQQDKPTVPREIWEQDHQKMRQLLDYGKDYGQKLVEGIISPDVKEDDSPTQEKEKEADLCETETLAIGLFDGSKKKSEGTERWGGVAHAQAKALAAVVKTVP</sequence>
<comment type="caution">
    <text evidence="3">The sequence shown here is derived from an EMBL/GenBank/DDBJ whole genome shotgun (WGS) entry which is preliminary data.</text>
</comment>
<gene>
    <name evidence="3" type="ORF">QR685DRAFT_524423</name>
</gene>
<feature type="compositionally biased region" description="Acidic residues" evidence="2">
    <location>
        <begin position="65"/>
        <end position="78"/>
    </location>
</feature>
<feature type="compositionally biased region" description="Basic residues" evidence="2">
    <location>
        <begin position="40"/>
        <end position="49"/>
    </location>
</feature>
<reference evidence="3 4" key="1">
    <citation type="submission" date="2023-09" db="EMBL/GenBank/DDBJ databases">
        <title>Multi-omics analysis of a traditional fermented food reveals byproduct-associated fungal strains for waste-to-food upcycling.</title>
        <authorList>
            <consortium name="Lawrence Berkeley National Laboratory"/>
            <person name="Rekdal V.M."/>
            <person name="Villalobos-Escobedo J.M."/>
            <person name="Rodriguez-Valeron N."/>
            <person name="Garcia M.O."/>
            <person name="Vasquez D.P."/>
            <person name="Damayanti I."/>
            <person name="Sorensen P.M."/>
            <person name="Baidoo E.E."/>
            <person name="De Carvalho A.C."/>
            <person name="Riley R."/>
            <person name="Lipzen A."/>
            <person name="He G."/>
            <person name="Yan M."/>
            <person name="Haridas S."/>
            <person name="Daum C."/>
            <person name="Yoshinaga Y."/>
            <person name="Ng V."/>
            <person name="Grigoriev I.V."/>
            <person name="Munk R."/>
            <person name="Nuraida L."/>
            <person name="Wijaya C.H."/>
            <person name="Morales P.-C."/>
            <person name="Keasling J.D."/>
        </authorList>
    </citation>
    <scope>NUCLEOTIDE SEQUENCE [LARGE SCALE GENOMIC DNA]</scope>
    <source>
        <strain evidence="3 4">FGSC 2613</strain>
    </source>
</reference>
<keyword evidence="1" id="KW-0175">Coiled coil</keyword>